<gene>
    <name evidence="1" type="ORF">EVAR_53918_1</name>
</gene>
<proteinExistence type="predicted"/>
<sequence>MTKREMFAYRWTVKDVFPKEHENRRWIAQYAYRWTVMGIMLKEKQTRLKIDNSAYVTTVFGTSQTSTADDGYPKYRRRSPDEGGFKATVGNHEIDNRSVRHFITFKSNSHIRRIKLMEPYDKPQTKHVSIMCTTTRAKLERIAS</sequence>
<dbReference type="OrthoDB" id="10548164at2759"/>
<protein>
    <submittedName>
        <fullName evidence="1">Uncharacterized protein</fullName>
    </submittedName>
</protein>
<evidence type="ECO:0000313" key="2">
    <source>
        <dbReference type="Proteomes" id="UP000299102"/>
    </source>
</evidence>
<comment type="caution">
    <text evidence="1">The sequence shown here is derived from an EMBL/GenBank/DDBJ whole genome shotgun (WGS) entry which is preliminary data.</text>
</comment>
<dbReference type="EMBL" id="BGZK01001264">
    <property type="protein sequence ID" value="GBP75845.1"/>
    <property type="molecule type" value="Genomic_DNA"/>
</dbReference>
<name>A0A4C1YNB4_EUMVA</name>
<reference evidence="1 2" key="1">
    <citation type="journal article" date="2019" name="Commun. Biol.">
        <title>The bagworm genome reveals a unique fibroin gene that provides high tensile strength.</title>
        <authorList>
            <person name="Kono N."/>
            <person name="Nakamura H."/>
            <person name="Ohtoshi R."/>
            <person name="Tomita M."/>
            <person name="Numata K."/>
            <person name="Arakawa K."/>
        </authorList>
    </citation>
    <scope>NUCLEOTIDE SEQUENCE [LARGE SCALE GENOMIC DNA]</scope>
</reference>
<dbReference type="AlphaFoldDB" id="A0A4C1YNB4"/>
<dbReference type="Proteomes" id="UP000299102">
    <property type="component" value="Unassembled WGS sequence"/>
</dbReference>
<organism evidence="1 2">
    <name type="scientific">Eumeta variegata</name>
    <name type="common">Bagworm moth</name>
    <name type="synonym">Eumeta japonica</name>
    <dbReference type="NCBI Taxonomy" id="151549"/>
    <lineage>
        <taxon>Eukaryota</taxon>
        <taxon>Metazoa</taxon>
        <taxon>Ecdysozoa</taxon>
        <taxon>Arthropoda</taxon>
        <taxon>Hexapoda</taxon>
        <taxon>Insecta</taxon>
        <taxon>Pterygota</taxon>
        <taxon>Neoptera</taxon>
        <taxon>Endopterygota</taxon>
        <taxon>Lepidoptera</taxon>
        <taxon>Glossata</taxon>
        <taxon>Ditrysia</taxon>
        <taxon>Tineoidea</taxon>
        <taxon>Psychidae</taxon>
        <taxon>Oiketicinae</taxon>
        <taxon>Eumeta</taxon>
    </lineage>
</organism>
<evidence type="ECO:0000313" key="1">
    <source>
        <dbReference type="EMBL" id="GBP75845.1"/>
    </source>
</evidence>
<accession>A0A4C1YNB4</accession>
<keyword evidence="2" id="KW-1185">Reference proteome</keyword>